<evidence type="ECO:0000256" key="1">
    <source>
        <dbReference type="SAM" id="Phobius"/>
    </source>
</evidence>
<sequence>MKSHFFCDACNREVASHLDHCPYCGVKFAGVRCPACKYHGNIADFEDGCPSCGYTMGDQITPAKSSPSKTSPRPSRHLRYPWQLPTKDIGTIAIAFIIASIALLLFYYIHNH</sequence>
<dbReference type="AlphaFoldDB" id="A0A968GDB4"/>
<evidence type="ECO:0008006" key="4">
    <source>
        <dbReference type="Google" id="ProtNLM"/>
    </source>
</evidence>
<feature type="transmembrane region" description="Helical" evidence="1">
    <location>
        <begin position="89"/>
        <end position="109"/>
    </location>
</feature>
<organism evidence="2 3">
    <name type="scientific">Entomospira nematocerorum</name>
    <dbReference type="NCBI Taxonomy" id="2719987"/>
    <lineage>
        <taxon>Bacteria</taxon>
        <taxon>Pseudomonadati</taxon>
        <taxon>Spirochaetota</taxon>
        <taxon>Spirochaetia</taxon>
        <taxon>Spirochaetales</taxon>
        <taxon>Spirochaetaceae</taxon>
        <taxon>Entomospira</taxon>
    </lineage>
</organism>
<evidence type="ECO:0000313" key="2">
    <source>
        <dbReference type="EMBL" id="NIZ47363.1"/>
    </source>
</evidence>
<dbReference type="Proteomes" id="UP000752013">
    <property type="component" value="Unassembled WGS sequence"/>
</dbReference>
<protein>
    <recommendedName>
        <fullName evidence="4">DZANK-type domain-containing protein</fullName>
    </recommendedName>
</protein>
<reference evidence="2" key="1">
    <citation type="submission" date="2020-03" db="EMBL/GenBank/DDBJ databases">
        <title>Spirochaetal bacteria isolated from arthropods constitute a novel genus Entomospira genus novum within the order Spirochaetales.</title>
        <authorList>
            <person name="Grana-Miraglia L."/>
            <person name="Sikutova S."/>
            <person name="Fingerle V."/>
            <person name="Sing A."/>
            <person name="Castillo-Ramirez S."/>
            <person name="Margos G."/>
            <person name="Rudolf I."/>
        </authorList>
    </citation>
    <scope>NUCLEOTIDE SEQUENCE</scope>
    <source>
        <strain evidence="2">BR208</strain>
    </source>
</reference>
<gene>
    <name evidence="2" type="ORF">HCT46_05485</name>
</gene>
<name>A0A968GDB4_9SPIO</name>
<evidence type="ECO:0000313" key="3">
    <source>
        <dbReference type="Proteomes" id="UP000752013"/>
    </source>
</evidence>
<keyword evidence="3" id="KW-1185">Reference proteome</keyword>
<proteinExistence type="predicted"/>
<dbReference type="RefSeq" id="WP_167703780.1">
    <property type="nucleotide sequence ID" value="NZ_CP118168.1"/>
</dbReference>
<accession>A0A968GDB4</accession>
<keyword evidence="1" id="KW-1133">Transmembrane helix</keyword>
<comment type="caution">
    <text evidence="2">The sequence shown here is derived from an EMBL/GenBank/DDBJ whole genome shotgun (WGS) entry which is preliminary data.</text>
</comment>
<dbReference type="EMBL" id="JAATLK010000001">
    <property type="protein sequence ID" value="NIZ47363.1"/>
    <property type="molecule type" value="Genomic_DNA"/>
</dbReference>
<keyword evidence="1" id="KW-0812">Transmembrane</keyword>
<keyword evidence="1" id="KW-0472">Membrane</keyword>